<protein>
    <submittedName>
        <fullName evidence="2">Helix-turn-helix transcriptional regulator</fullName>
    </submittedName>
</protein>
<organism evidence="2 3">
    <name type="scientific">Candidatus Desulfacyla euxinica</name>
    <dbReference type="NCBI Taxonomy" id="2841693"/>
    <lineage>
        <taxon>Bacteria</taxon>
        <taxon>Deltaproteobacteria</taxon>
        <taxon>Candidatus Desulfacyla</taxon>
    </lineage>
</organism>
<gene>
    <name evidence="2" type="ORF">H8E19_06530</name>
</gene>
<evidence type="ECO:0000259" key="1">
    <source>
        <dbReference type="Pfam" id="PF03551"/>
    </source>
</evidence>
<evidence type="ECO:0000313" key="3">
    <source>
        <dbReference type="Proteomes" id="UP000650524"/>
    </source>
</evidence>
<comment type="caution">
    <text evidence="2">The sequence shown here is derived from an EMBL/GenBank/DDBJ whole genome shotgun (WGS) entry which is preliminary data.</text>
</comment>
<proteinExistence type="predicted"/>
<reference evidence="2 3" key="1">
    <citation type="submission" date="2020-08" db="EMBL/GenBank/DDBJ databases">
        <title>Bridging the membrane lipid divide: bacteria of the FCB group superphylum have the potential to synthesize archaeal ether lipids.</title>
        <authorList>
            <person name="Villanueva L."/>
            <person name="Von Meijenfeldt F.A.B."/>
            <person name="Westbye A.B."/>
            <person name="Yadav S."/>
            <person name="Hopmans E.C."/>
            <person name="Dutilh B.E."/>
            <person name="Sinninghe Damste J.S."/>
        </authorList>
    </citation>
    <scope>NUCLEOTIDE SEQUENCE [LARGE SCALE GENOMIC DNA]</scope>
    <source>
        <strain evidence="2">NIOZ-UU27</strain>
    </source>
</reference>
<evidence type="ECO:0000313" key="2">
    <source>
        <dbReference type="EMBL" id="MBC8177046.1"/>
    </source>
</evidence>
<dbReference type="Pfam" id="PF03551">
    <property type="entry name" value="PadR"/>
    <property type="match status" value="1"/>
</dbReference>
<dbReference type="EMBL" id="JACNJD010000183">
    <property type="protein sequence ID" value="MBC8177046.1"/>
    <property type="molecule type" value="Genomic_DNA"/>
</dbReference>
<dbReference type="InterPro" id="IPR052509">
    <property type="entry name" value="Metal_resp_DNA-bind_regulator"/>
</dbReference>
<dbReference type="PANTHER" id="PTHR33169">
    <property type="entry name" value="PADR-FAMILY TRANSCRIPTIONAL REGULATOR"/>
    <property type="match status" value="1"/>
</dbReference>
<feature type="domain" description="Transcription regulator PadR N-terminal" evidence="1">
    <location>
        <begin position="24"/>
        <end position="97"/>
    </location>
</feature>
<dbReference type="AlphaFoldDB" id="A0A8J6MZN9"/>
<accession>A0A8J6MZN9</accession>
<dbReference type="InterPro" id="IPR005149">
    <property type="entry name" value="Tscrpt_reg_PadR_N"/>
</dbReference>
<dbReference type="Proteomes" id="UP000650524">
    <property type="component" value="Unassembled WGS sequence"/>
</dbReference>
<name>A0A8J6MZN9_9DELT</name>
<dbReference type="PANTHER" id="PTHR33169:SF14">
    <property type="entry name" value="TRANSCRIPTIONAL REGULATOR RV3488"/>
    <property type="match status" value="1"/>
</dbReference>
<dbReference type="SUPFAM" id="SSF46785">
    <property type="entry name" value="Winged helix' DNA-binding domain"/>
    <property type="match status" value="1"/>
</dbReference>
<dbReference type="InterPro" id="IPR036390">
    <property type="entry name" value="WH_DNA-bd_sf"/>
</dbReference>
<dbReference type="InterPro" id="IPR036388">
    <property type="entry name" value="WH-like_DNA-bd_sf"/>
</dbReference>
<sequence length="138" mass="15868">MSVNFQDCPCSGKNMTHFTAPWILLTLYDHEGIHGYELKKVIKGYMEDLGISINITGLYRHLRLMEKRGVVSSEWDTPNNGPAKRLYYLTESGKECLWRWMQTLHIQLELIARFLDKAGSVFPSPPLSKIQIQAKEAL</sequence>
<dbReference type="Gene3D" id="1.10.10.10">
    <property type="entry name" value="Winged helix-like DNA-binding domain superfamily/Winged helix DNA-binding domain"/>
    <property type="match status" value="1"/>
</dbReference>